<dbReference type="GO" id="GO:0009103">
    <property type="term" value="P:lipopolysaccharide biosynthetic process"/>
    <property type="evidence" value="ECO:0007669"/>
    <property type="project" value="TreeGrafter"/>
</dbReference>
<keyword evidence="3" id="KW-0808">Transferase</keyword>
<feature type="transmembrane region" description="Helical" evidence="1">
    <location>
        <begin position="317"/>
        <end position="336"/>
    </location>
</feature>
<dbReference type="RefSeq" id="WP_134642644.1">
    <property type="nucleotide sequence ID" value="NZ_SOHM01000047.1"/>
</dbReference>
<feature type="transmembrane region" description="Helical" evidence="1">
    <location>
        <begin position="378"/>
        <end position="400"/>
    </location>
</feature>
<accession>A0A4R9BG88</accession>
<dbReference type="GO" id="GO:0016747">
    <property type="term" value="F:acyltransferase activity, transferring groups other than amino-acyl groups"/>
    <property type="evidence" value="ECO:0007669"/>
    <property type="project" value="InterPro"/>
</dbReference>
<organism evidence="3 4">
    <name type="scientific">Cryobacterium lactosi</name>
    <dbReference type="NCBI Taxonomy" id="1259202"/>
    <lineage>
        <taxon>Bacteria</taxon>
        <taxon>Bacillati</taxon>
        <taxon>Actinomycetota</taxon>
        <taxon>Actinomycetes</taxon>
        <taxon>Micrococcales</taxon>
        <taxon>Microbacteriaceae</taxon>
        <taxon>Cryobacterium</taxon>
    </lineage>
</organism>
<dbReference type="GO" id="GO:0016020">
    <property type="term" value="C:membrane"/>
    <property type="evidence" value="ECO:0007669"/>
    <property type="project" value="TreeGrafter"/>
</dbReference>
<keyword evidence="4" id="KW-1185">Reference proteome</keyword>
<dbReference type="PANTHER" id="PTHR23028">
    <property type="entry name" value="ACETYLTRANSFERASE"/>
    <property type="match status" value="1"/>
</dbReference>
<dbReference type="OrthoDB" id="9796461at2"/>
<feature type="transmembrane region" description="Helical" evidence="1">
    <location>
        <begin position="139"/>
        <end position="159"/>
    </location>
</feature>
<comment type="caution">
    <text evidence="3">The sequence shown here is derived from an EMBL/GenBank/DDBJ whole genome shotgun (WGS) entry which is preliminary data.</text>
</comment>
<evidence type="ECO:0000256" key="1">
    <source>
        <dbReference type="SAM" id="Phobius"/>
    </source>
</evidence>
<feature type="transmembrane region" description="Helical" evidence="1">
    <location>
        <begin position="204"/>
        <end position="225"/>
    </location>
</feature>
<dbReference type="Proteomes" id="UP000298468">
    <property type="component" value="Unassembled WGS sequence"/>
</dbReference>
<sequence length="428" mass="45631">MSRDISRDRMVGLDALRGVAAVIVLVHHVSMTAPSISAAYSSSANVAVFSPAWWVTLSPLKILFAGPEFVLVFFVLSGFVLVLSPLRRFPWVRRPAPAAAGGPVGAASPAAAASASAHPAAAEAPAAGYDWLAYYPRRIVRLAIPVFVSVVLAALWILIVPRTVNGDGGAWMAKQGSPDLGLGNLLREASIVGFTGRPDVNPPLWSLAWEMWFSLLLPVGVILAVATRRWTLAWVAVLLAVSTAGYLLGIEPLMYLPAFGLGALLAANHGALLARTTRLARRRGGTLVCAALTVLGPVLLIGYWLLRPALTEPWNDVALALRVPGAALIVASVALWPPVQRMLSGRLLAWLGTISFSLYLVHFPVVVTFGQMFGPEHWWWGALISVPLSLVLAQLMYRWVERPAQTLAGRVGAAFSAGHPRPEGAPSA</sequence>
<proteinExistence type="predicted"/>
<keyword evidence="3" id="KW-0012">Acyltransferase</keyword>
<evidence type="ECO:0000313" key="4">
    <source>
        <dbReference type="Proteomes" id="UP000298468"/>
    </source>
</evidence>
<reference evidence="3 4" key="1">
    <citation type="submission" date="2019-03" db="EMBL/GenBank/DDBJ databases">
        <title>Genomics of glacier-inhabiting Cryobacterium strains.</title>
        <authorList>
            <person name="Liu Q."/>
            <person name="Xin Y.-H."/>
        </authorList>
    </citation>
    <scope>NUCLEOTIDE SEQUENCE [LARGE SCALE GENOMIC DNA]</scope>
    <source>
        <strain evidence="3 4">Sr59</strain>
    </source>
</reference>
<protein>
    <submittedName>
        <fullName evidence="3">Acyltransferase</fullName>
    </submittedName>
</protein>
<feature type="transmembrane region" description="Helical" evidence="1">
    <location>
        <begin position="62"/>
        <end position="84"/>
    </location>
</feature>
<dbReference type="InterPro" id="IPR002656">
    <property type="entry name" value="Acyl_transf_3_dom"/>
</dbReference>
<dbReference type="EMBL" id="SOHM01000047">
    <property type="protein sequence ID" value="TFD83886.1"/>
    <property type="molecule type" value="Genomic_DNA"/>
</dbReference>
<keyword evidence="1" id="KW-0812">Transmembrane</keyword>
<dbReference type="PANTHER" id="PTHR23028:SF53">
    <property type="entry name" value="ACYL_TRANSF_3 DOMAIN-CONTAINING PROTEIN"/>
    <property type="match status" value="1"/>
</dbReference>
<evidence type="ECO:0000259" key="2">
    <source>
        <dbReference type="Pfam" id="PF01757"/>
    </source>
</evidence>
<feature type="transmembrane region" description="Helical" evidence="1">
    <location>
        <begin position="286"/>
        <end position="305"/>
    </location>
</feature>
<dbReference type="AlphaFoldDB" id="A0A4R9BG88"/>
<keyword evidence="1" id="KW-0472">Membrane</keyword>
<keyword evidence="1" id="KW-1133">Transmembrane helix</keyword>
<evidence type="ECO:0000313" key="3">
    <source>
        <dbReference type="EMBL" id="TFD83886.1"/>
    </source>
</evidence>
<gene>
    <name evidence="3" type="ORF">E3T61_20250</name>
</gene>
<feature type="transmembrane region" description="Helical" evidence="1">
    <location>
        <begin position="348"/>
        <end position="372"/>
    </location>
</feature>
<dbReference type="Pfam" id="PF01757">
    <property type="entry name" value="Acyl_transf_3"/>
    <property type="match status" value="1"/>
</dbReference>
<feature type="transmembrane region" description="Helical" evidence="1">
    <location>
        <begin position="232"/>
        <end position="249"/>
    </location>
</feature>
<feature type="domain" description="Acyltransferase 3" evidence="2">
    <location>
        <begin position="11"/>
        <end position="398"/>
    </location>
</feature>
<name>A0A4R9BG88_9MICO</name>
<dbReference type="InterPro" id="IPR050879">
    <property type="entry name" value="Acyltransferase_3"/>
</dbReference>
<feature type="transmembrane region" description="Helical" evidence="1">
    <location>
        <begin position="255"/>
        <end position="274"/>
    </location>
</feature>